<gene>
    <name evidence="3" type="ORF">METZ01_LOCUS21329</name>
</gene>
<evidence type="ECO:0000259" key="2">
    <source>
        <dbReference type="Pfam" id="PF00487"/>
    </source>
</evidence>
<accession>A0A381PN86</accession>
<dbReference type="EMBL" id="UINC01001039">
    <property type="protein sequence ID" value="SUZ68475.1"/>
    <property type="molecule type" value="Genomic_DNA"/>
</dbReference>
<keyword evidence="1" id="KW-0472">Membrane</keyword>
<reference evidence="3" key="1">
    <citation type="submission" date="2018-05" db="EMBL/GenBank/DDBJ databases">
        <authorList>
            <person name="Lanie J.A."/>
            <person name="Ng W.-L."/>
            <person name="Kazmierczak K.M."/>
            <person name="Andrzejewski T.M."/>
            <person name="Davidsen T.M."/>
            <person name="Wayne K.J."/>
            <person name="Tettelin H."/>
            <person name="Glass J.I."/>
            <person name="Rusch D."/>
            <person name="Podicherti R."/>
            <person name="Tsui H.-C.T."/>
            <person name="Winkler M.E."/>
        </authorList>
    </citation>
    <scope>NUCLEOTIDE SEQUENCE</scope>
</reference>
<name>A0A381PN86_9ZZZZ</name>
<keyword evidence="1" id="KW-1133">Transmembrane helix</keyword>
<feature type="transmembrane region" description="Helical" evidence="1">
    <location>
        <begin position="115"/>
        <end position="132"/>
    </location>
</feature>
<evidence type="ECO:0000256" key="1">
    <source>
        <dbReference type="SAM" id="Phobius"/>
    </source>
</evidence>
<feature type="domain" description="Fatty acid desaturase" evidence="2">
    <location>
        <begin position="76"/>
        <end position="303"/>
    </location>
</feature>
<organism evidence="3">
    <name type="scientific">marine metagenome</name>
    <dbReference type="NCBI Taxonomy" id="408172"/>
    <lineage>
        <taxon>unclassified sequences</taxon>
        <taxon>metagenomes</taxon>
        <taxon>ecological metagenomes</taxon>
    </lineage>
</organism>
<proteinExistence type="predicted"/>
<sequence length="333" mass="37532">MQQAATHDELVETMTGGMVSAIEPFQGSDRLRSDGRPRGDLRNKLRLINGRRNAFTCLICLALPVAVITGVVLVGHWIAVVVAVPIVGVLQVRMFILSHEGAHRLLFTNRRLNDFIGITIFGWLAFGTGTHAYRKAHTSHHRDEFGPKEPDFLLYALYPITAASMRRKLRRDCSGVSAYRILRPRLTGLFRRQFLVNSLRFYVGQLFVFGLFAVSGNPFLYLVLWVLPYVTVYQILNRLRAIAEHGGMTRSGDRRDTAHHVKQSQVARAIIVPLGVGHHLAHHVDSGIPFRNLAQLTKLLEDDGYLTSDLTWSSYRRLWRALTTPNATTSARN</sequence>
<dbReference type="GO" id="GO:0006629">
    <property type="term" value="P:lipid metabolic process"/>
    <property type="evidence" value="ECO:0007669"/>
    <property type="project" value="InterPro"/>
</dbReference>
<evidence type="ECO:0000313" key="3">
    <source>
        <dbReference type="EMBL" id="SUZ68475.1"/>
    </source>
</evidence>
<keyword evidence="1" id="KW-0812">Transmembrane</keyword>
<dbReference type="AlphaFoldDB" id="A0A381PN86"/>
<dbReference type="InterPro" id="IPR005804">
    <property type="entry name" value="FA_desaturase_dom"/>
</dbReference>
<feature type="transmembrane region" description="Helical" evidence="1">
    <location>
        <begin position="53"/>
        <end position="71"/>
    </location>
</feature>
<protein>
    <recommendedName>
        <fullName evidence="2">Fatty acid desaturase domain-containing protein</fullName>
    </recommendedName>
</protein>
<feature type="transmembrane region" description="Helical" evidence="1">
    <location>
        <begin position="77"/>
        <end position="95"/>
    </location>
</feature>
<dbReference type="Pfam" id="PF00487">
    <property type="entry name" value="FA_desaturase"/>
    <property type="match status" value="1"/>
</dbReference>